<feature type="compositionally biased region" description="Basic and acidic residues" evidence="1">
    <location>
        <begin position="249"/>
        <end position="261"/>
    </location>
</feature>
<keyword evidence="3" id="KW-1185">Reference proteome</keyword>
<feature type="region of interest" description="Disordered" evidence="1">
    <location>
        <begin position="226"/>
        <end position="261"/>
    </location>
</feature>
<dbReference type="Proteomes" id="UP001142393">
    <property type="component" value="Unassembled WGS sequence"/>
</dbReference>
<organism evidence="2 3">
    <name type="scientific">Lentinula detonsa</name>
    <dbReference type="NCBI Taxonomy" id="2804962"/>
    <lineage>
        <taxon>Eukaryota</taxon>
        <taxon>Fungi</taxon>
        <taxon>Dikarya</taxon>
        <taxon>Basidiomycota</taxon>
        <taxon>Agaricomycotina</taxon>
        <taxon>Agaricomycetes</taxon>
        <taxon>Agaricomycetidae</taxon>
        <taxon>Agaricales</taxon>
        <taxon>Marasmiineae</taxon>
        <taxon>Omphalotaceae</taxon>
        <taxon>Lentinula</taxon>
    </lineage>
</organism>
<evidence type="ECO:0000256" key="1">
    <source>
        <dbReference type="SAM" id="MobiDB-lite"/>
    </source>
</evidence>
<reference evidence="2 3" key="1">
    <citation type="journal article" date="2023" name="Proc. Natl. Acad. Sci. U.S.A.">
        <title>A global phylogenomic analysis of the shiitake genus Lentinula.</title>
        <authorList>
            <person name="Sierra-Patev S."/>
            <person name="Min B."/>
            <person name="Naranjo-Ortiz M."/>
            <person name="Looney B."/>
            <person name="Konkel Z."/>
            <person name="Slot J.C."/>
            <person name="Sakamoto Y."/>
            <person name="Steenwyk J.L."/>
            <person name="Rokas A."/>
            <person name="Carro J."/>
            <person name="Camarero S."/>
            <person name="Ferreira P."/>
            <person name="Molpeceres G."/>
            <person name="Ruiz-Duenas F.J."/>
            <person name="Serrano A."/>
            <person name="Henrissat B."/>
            <person name="Drula E."/>
            <person name="Hughes K.W."/>
            <person name="Mata J.L."/>
            <person name="Ishikawa N.K."/>
            <person name="Vargas-Isla R."/>
            <person name="Ushijima S."/>
            <person name="Smith C.A."/>
            <person name="Donoghue J."/>
            <person name="Ahrendt S."/>
            <person name="Andreopoulos W."/>
            <person name="He G."/>
            <person name="LaButti K."/>
            <person name="Lipzen A."/>
            <person name="Ng V."/>
            <person name="Riley R."/>
            <person name="Sandor L."/>
            <person name="Barry K."/>
            <person name="Martinez A.T."/>
            <person name="Xiao Y."/>
            <person name="Gibbons J.G."/>
            <person name="Terashima K."/>
            <person name="Grigoriev I.V."/>
            <person name="Hibbett D."/>
        </authorList>
    </citation>
    <scope>NUCLEOTIDE SEQUENCE [LARGE SCALE GENOMIC DNA]</scope>
    <source>
        <strain evidence="2 3">TFB7810</strain>
    </source>
</reference>
<proteinExistence type="predicted"/>
<dbReference type="EMBL" id="JANVFU010000006">
    <property type="protein sequence ID" value="KAJ3744581.1"/>
    <property type="molecule type" value="Genomic_DNA"/>
</dbReference>
<sequence length="261" mass="29774">MCRNLGSKETKSNENEDVLVYQEEEATGILFAQGLECLAQGPYHRRGSAIPKTESAVVIWLHGNIHTDLQFVESGSKTFSYGSLLQDCEFEIAKPHDGYTYWKRNGVGVIVRQTTKHEESGEWEYWAKNESGEDGSEWPELCLISKEREMVDGDLDMEKRWKIRRVEAEAADQHLKKGSITERKDVKGLKEYKAKMEGRRSDRLLMWDVGADDPIHVIIRDRFSDGYGGPVPGPPNQGDKIRAPMPMNDRMEGRDSILKEK</sequence>
<dbReference type="AlphaFoldDB" id="A0A9W8P0I0"/>
<accession>A0A9W8P0I0</accession>
<gene>
    <name evidence="2" type="ORF">DFH05DRAFT_1459594</name>
</gene>
<evidence type="ECO:0000313" key="2">
    <source>
        <dbReference type="EMBL" id="KAJ3744581.1"/>
    </source>
</evidence>
<comment type="caution">
    <text evidence="2">The sequence shown here is derived from an EMBL/GenBank/DDBJ whole genome shotgun (WGS) entry which is preliminary data.</text>
</comment>
<evidence type="ECO:0000313" key="3">
    <source>
        <dbReference type="Proteomes" id="UP001142393"/>
    </source>
</evidence>
<name>A0A9W8P0I0_9AGAR</name>
<protein>
    <submittedName>
        <fullName evidence="2">Uncharacterized protein</fullName>
    </submittedName>
</protein>